<name>A0A1I7SF47_BURXY</name>
<accession>A0A1I7SF47</accession>
<feature type="signal peptide" evidence="1">
    <location>
        <begin position="1"/>
        <end position="18"/>
    </location>
</feature>
<sequence length="171" mass="19470">MGKFVILSALLITAMVFADSWDNCSRPIDDFAPAKKSEYEWISRTALELFKMNFTHSEDFVIDEVLDAGHKTKPDSTSAYRVSMFLNTTDPDRMFQRLCTRLYINYVSDKAVAQDILGLIAAETKPHAQVAKGFAGFFNGLTDEIKKILLKQMDNMDETMKKVLERAKKLK</sequence>
<evidence type="ECO:0000256" key="1">
    <source>
        <dbReference type="SAM" id="SignalP"/>
    </source>
</evidence>
<keyword evidence="1" id="KW-0732">Signal</keyword>
<evidence type="ECO:0000313" key="2">
    <source>
        <dbReference type="Proteomes" id="UP000095284"/>
    </source>
</evidence>
<evidence type="ECO:0000313" key="3">
    <source>
        <dbReference type="WBParaSite" id="BXY_1165900.1"/>
    </source>
</evidence>
<dbReference type="WBParaSite" id="BXY_1165900.1">
    <property type="protein sequence ID" value="BXY_1165900.1"/>
    <property type="gene ID" value="BXY_1165900"/>
</dbReference>
<feature type="chain" id="PRO_5009306034" evidence="1">
    <location>
        <begin position="19"/>
        <end position="171"/>
    </location>
</feature>
<proteinExistence type="predicted"/>
<reference evidence="3" key="1">
    <citation type="submission" date="2016-11" db="UniProtKB">
        <authorList>
            <consortium name="WormBaseParasite"/>
        </authorList>
    </citation>
    <scope>IDENTIFICATION</scope>
</reference>
<dbReference type="Proteomes" id="UP000095284">
    <property type="component" value="Unplaced"/>
</dbReference>
<protein>
    <submittedName>
        <fullName evidence="3">Uncharacterized protein</fullName>
    </submittedName>
</protein>
<organism evidence="2 3">
    <name type="scientific">Bursaphelenchus xylophilus</name>
    <name type="common">Pinewood nematode worm</name>
    <name type="synonym">Aphelenchoides xylophilus</name>
    <dbReference type="NCBI Taxonomy" id="6326"/>
    <lineage>
        <taxon>Eukaryota</taxon>
        <taxon>Metazoa</taxon>
        <taxon>Ecdysozoa</taxon>
        <taxon>Nematoda</taxon>
        <taxon>Chromadorea</taxon>
        <taxon>Rhabditida</taxon>
        <taxon>Tylenchina</taxon>
        <taxon>Tylenchomorpha</taxon>
        <taxon>Aphelenchoidea</taxon>
        <taxon>Aphelenchoididae</taxon>
        <taxon>Bursaphelenchus</taxon>
    </lineage>
</organism>
<dbReference type="AlphaFoldDB" id="A0A1I7SF47"/>